<dbReference type="InterPro" id="IPR035897">
    <property type="entry name" value="Toll_tir_struct_dom_sf"/>
</dbReference>
<dbReference type="Gene3D" id="3.80.10.10">
    <property type="entry name" value="Ribonuclease Inhibitor"/>
    <property type="match status" value="3"/>
</dbReference>
<keyword evidence="6" id="KW-1185">Reference proteome</keyword>
<dbReference type="SMART" id="SM00255">
    <property type="entry name" value="TIR"/>
    <property type="match status" value="1"/>
</dbReference>
<gene>
    <name evidence="5" type="ORF">L3X38_008942</name>
</gene>
<evidence type="ECO:0000256" key="2">
    <source>
        <dbReference type="ARBA" id="ARBA00022737"/>
    </source>
</evidence>
<dbReference type="SUPFAM" id="SSF52540">
    <property type="entry name" value="P-loop containing nucleoside triphosphate hydrolases"/>
    <property type="match status" value="1"/>
</dbReference>
<dbReference type="PROSITE" id="PS50104">
    <property type="entry name" value="TIR"/>
    <property type="match status" value="1"/>
</dbReference>
<keyword evidence="1" id="KW-0433">Leucine-rich repeat</keyword>
<evidence type="ECO:0000259" key="4">
    <source>
        <dbReference type="PROSITE" id="PS50104"/>
    </source>
</evidence>
<dbReference type="GO" id="GO:0006952">
    <property type="term" value="P:defense response"/>
    <property type="evidence" value="ECO:0007669"/>
    <property type="project" value="InterPro"/>
</dbReference>
<sequence length="1661" mass="188412">MDARKAHKASSSSSSSKRWKYQVFLSFRGEDTRKGFTGHLHAALSDAGISAFLDDNELERAEFIKTQLEQAIHGSMISIIVFSKRYADSSWCLDELVKIMECRERLGQQVIPLFYNVEASDVRKQTGSFAQAFEKHEAGICEGKHENEKVQRWRNALTQAADLCGKDLKNADNGHEAKFIKKILGEVNKQLYSKCQLDIEHLVGITSRVNDFVRMIDIENSGSKDAVRMIGIWGMGGIGKTTLAKAIYNKIEGSFEGRSFLANVREVIANQPITGLVGLQEKLLNDILKSKDPIKVDSVDVGITVIQERLHCKRALVIIDDVDEVQKLKAIARKRDWFGPGSRIIITTRDKHLLEQIGVDGTYMAQEMDEKEALELFGRHAFKSGYANQEYLDLSKRVIRYCQGLPLALEVVGSFLINRPIAEWENHLEKLERSPDGDIPKILRKSFDGLPDDTKREIFLDISWFFIGMDKDYVTQILDGCGFSATIGISVLIERCLVTVSEENKLMMHDLLQDMGREIVRENACGHPEKCSRMWEHEEATNVLSNESGSEEIEGVALDCQKSDAPDWLKRCTLLWDLRPDLTRFSAQAFTKMKKLRLLHLSNVELTGEFKDFPKTLIWLCWHGFPLESIPDDFPMQPKLVALDLQRSKLKIVWKDCKLHQNLKILNLSCSYWLIKSPEFSKLPNLEELILEYCKSLFEVHSSIGDLGRLSLVNLKGCRMLKDLPLNFYKSKSIETLLLNGCRRLEKLAESLGDMVSLTTLKAGVTAIRQIPSSILKLKKLKVFSLCNVKGSPSTNLLPPSLQSLSSLRELALAYCSLTDDAFPKDLCSLISLERLDLAGNEFCSLPSLRRLSQLQDLSLDFCTHLRAITDLPTNLKVLKADGCFALEKMPDFSEMSNIRELYLRDSDKLTEIPCLDKSLNSMTMIQMGNCTNLTANFRKNILQGWTSCGYGGISLSGNDIPDWFHCVHDDDIVYFIVPQSVGRILKGLTLFFIYSPDSIHDCEIIIRISISIKNITKGTELDARIKPVSNFPIEDYYLWQGQLSNDELKLQDGDKVLIEIISEYKAVKVKKTGVSLAWDKFMNENMIDYHLCAYERRPYLVNDDDIIHVKYDNHITESPDFSKFPNLEKLILKFCRWFYKVHSFIGDLGRLSLVNIEYCRDLKDLPLNFYKSKSIETLILNGCPRFQNLADGIEDMVSLTTLKADYTAIRQIPSSTVKLKKLRILSLYGCSLSVDAIPKDLCSLISLEDLLLGDNDFCSLPSLAGLSKLKVLCVNACENLRAIPDLPTNLFVLKANDCPKLETIPDFSKMSNMRELHLCDSVKLTEVPGLDKSLNSMTRIHMEGCTNLTADFRNNILQRWTSCGFGGIYLNGIYDIPEWFKIVNHVDNIVFFEVPQRIMGRDLEGLTICFIYSNSSIHWFYQGHIGIIVRNLTKQTALHIRIATWREPKDGCLWQGQLSNDVLCLQGGDQVSILVRPDDVDSFARWLLVHQDMNMENNCMEDGEGKREIDKRVSNVKSHRAETRCGCLARMKISCQLNDKYCVIEFVSEHNHVTTSPSKTHLFRSHRKITLAQIAEVDMADSSGIAPKAALEFLSRQAGGRESLGFIPDDYKNYLHSKRTREMKLGDTGGVLEHNHHWKENLGCLALNSQVLRPKVLVLK</sequence>
<proteinExistence type="predicted"/>
<name>A0AAD4ZXC6_PRUDU</name>
<dbReference type="Gene3D" id="3.40.50.10140">
    <property type="entry name" value="Toll/interleukin-1 receptor homology (TIR) domain"/>
    <property type="match status" value="1"/>
</dbReference>
<dbReference type="Pfam" id="PF00931">
    <property type="entry name" value="NB-ARC"/>
    <property type="match status" value="1"/>
</dbReference>
<evidence type="ECO:0000256" key="1">
    <source>
        <dbReference type="ARBA" id="ARBA00022614"/>
    </source>
</evidence>
<dbReference type="InterPro" id="IPR032675">
    <property type="entry name" value="LRR_dom_sf"/>
</dbReference>
<dbReference type="Pfam" id="PF03101">
    <property type="entry name" value="FAR1"/>
    <property type="match status" value="1"/>
</dbReference>
<accession>A0AAD4ZXC6</accession>
<dbReference type="Pfam" id="PF23282">
    <property type="entry name" value="WHD_ROQ1"/>
    <property type="match status" value="1"/>
</dbReference>
<dbReference type="Gene3D" id="3.40.50.300">
    <property type="entry name" value="P-loop containing nucleotide triphosphate hydrolases"/>
    <property type="match status" value="1"/>
</dbReference>
<dbReference type="Gene3D" id="1.10.8.430">
    <property type="entry name" value="Helical domain of apoptotic protease-activating factors"/>
    <property type="match status" value="1"/>
</dbReference>
<dbReference type="InterPro" id="IPR027417">
    <property type="entry name" value="P-loop_NTPase"/>
</dbReference>
<dbReference type="Pfam" id="PF01582">
    <property type="entry name" value="TIR"/>
    <property type="match status" value="1"/>
</dbReference>
<dbReference type="EMBL" id="JAJFAZ020000001">
    <property type="protein sequence ID" value="KAI5356047.1"/>
    <property type="molecule type" value="Genomic_DNA"/>
</dbReference>
<dbReference type="Proteomes" id="UP001054821">
    <property type="component" value="Chromosome 1"/>
</dbReference>
<dbReference type="PANTHER" id="PTHR11017:SF527">
    <property type="entry name" value="TMV RESISTANCE PROTEIN N-LIKE"/>
    <property type="match status" value="1"/>
</dbReference>
<keyword evidence="2" id="KW-0677">Repeat</keyword>
<dbReference type="InterPro" id="IPR000157">
    <property type="entry name" value="TIR_dom"/>
</dbReference>
<organism evidence="5 6">
    <name type="scientific">Prunus dulcis</name>
    <name type="common">Almond</name>
    <name type="synonym">Amygdalus dulcis</name>
    <dbReference type="NCBI Taxonomy" id="3755"/>
    <lineage>
        <taxon>Eukaryota</taxon>
        <taxon>Viridiplantae</taxon>
        <taxon>Streptophyta</taxon>
        <taxon>Embryophyta</taxon>
        <taxon>Tracheophyta</taxon>
        <taxon>Spermatophyta</taxon>
        <taxon>Magnoliopsida</taxon>
        <taxon>eudicotyledons</taxon>
        <taxon>Gunneridae</taxon>
        <taxon>Pentapetalae</taxon>
        <taxon>rosids</taxon>
        <taxon>fabids</taxon>
        <taxon>Rosales</taxon>
        <taxon>Rosaceae</taxon>
        <taxon>Amygdaloideae</taxon>
        <taxon>Amygdaleae</taxon>
        <taxon>Prunus</taxon>
    </lineage>
</organism>
<dbReference type="PRINTS" id="PR00364">
    <property type="entry name" value="DISEASERSIST"/>
</dbReference>
<dbReference type="SUPFAM" id="SSF52200">
    <property type="entry name" value="Toll/Interleukin receptor TIR domain"/>
    <property type="match status" value="1"/>
</dbReference>
<dbReference type="GO" id="GO:0043531">
    <property type="term" value="F:ADP binding"/>
    <property type="evidence" value="ECO:0007669"/>
    <property type="project" value="InterPro"/>
</dbReference>
<dbReference type="InterPro" id="IPR004330">
    <property type="entry name" value="FAR1_DNA_bnd_dom"/>
</dbReference>
<evidence type="ECO:0000256" key="3">
    <source>
        <dbReference type="ARBA" id="ARBA00023027"/>
    </source>
</evidence>
<dbReference type="InterPro" id="IPR044974">
    <property type="entry name" value="Disease_R_plants"/>
</dbReference>
<dbReference type="SUPFAM" id="SSF52058">
    <property type="entry name" value="L domain-like"/>
    <property type="match status" value="2"/>
</dbReference>
<evidence type="ECO:0000313" key="6">
    <source>
        <dbReference type="Proteomes" id="UP001054821"/>
    </source>
</evidence>
<dbReference type="PROSITE" id="PS51450">
    <property type="entry name" value="LRR"/>
    <property type="match status" value="2"/>
</dbReference>
<comment type="caution">
    <text evidence="5">The sequence shown here is derived from an EMBL/GenBank/DDBJ whole genome shotgun (WGS) entry which is preliminary data.</text>
</comment>
<dbReference type="GO" id="GO:0007165">
    <property type="term" value="P:signal transduction"/>
    <property type="evidence" value="ECO:0007669"/>
    <property type="project" value="InterPro"/>
</dbReference>
<dbReference type="FunFam" id="3.40.50.10140:FF:000007">
    <property type="entry name" value="Disease resistance protein (TIR-NBS-LRR class)"/>
    <property type="match status" value="1"/>
</dbReference>
<keyword evidence="3" id="KW-0520">NAD</keyword>
<dbReference type="InterPro" id="IPR058192">
    <property type="entry name" value="WHD_ROQ1-like"/>
</dbReference>
<dbReference type="PANTHER" id="PTHR11017">
    <property type="entry name" value="LEUCINE-RICH REPEAT-CONTAINING PROTEIN"/>
    <property type="match status" value="1"/>
</dbReference>
<dbReference type="InterPro" id="IPR042197">
    <property type="entry name" value="Apaf_helical"/>
</dbReference>
<protein>
    <recommendedName>
        <fullName evidence="4">TIR domain-containing protein</fullName>
    </recommendedName>
</protein>
<dbReference type="InterPro" id="IPR002182">
    <property type="entry name" value="NB-ARC"/>
</dbReference>
<reference evidence="5 6" key="1">
    <citation type="journal article" date="2022" name="G3 (Bethesda)">
        <title>Whole-genome sequence and methylome profiling of the almond [Prunus dulcis (Mill.) D.A. Webb] cultivar 'Nonpareil'.</title>
        <authorList>
            <person name="D'Amico-Willman K.M."/>
            <person name="Ouma W.Z."/>
            <person name="Meulia T."/>
            <person name="Sideli G.M."/>
            <person name="Gradziel T.M."/>
            <person name="Fresnedo-Ramirez J."/>
        </authorList>
    </citation>
    <scope>NUCLEOTIDE SEQUENCE [LARGE SCALE GENOMIC DNA]</scope>
    <source>
        <strain evidence="5">Clone GOH B32 T37-40</strain>
    </source>
</reference>
<dbReference type="InterPro" id="IPR001611">
    <property type="entry name" value="Leu-rich_rpt"/>
</dbReference>
<evidence type="ECO:0000313" key="5">
    <source>
        <dbReference type="EMBL" id="KAI5356047.1"/>
    </source>
</evidence>
<feature type="domain" description="TIR" evidence="4">
    <location>
        <begin position="19"/>
        <end position="191"/>
    </location>
</feature>